<gene>
    <name evidence="1" type="ORF">ACFOE0_03225</name>
</gene>
<dbReference type="Proteomes" id="UP001595621">
    <property type="component" value="Unassembled WGS sequence"/>
</dbReference>
<evidence type="ECO:0000313" key="2">
    <source>
        <dbReference type="Proteomes" id="UP001595621"/>
    </source>
</evidence>
<proteinExistence type="predicted"/>
<accession>A0ABV7G6R6</accession>
<sequence>MKLDKVDNKSRRLRKKLYLGEFAVYGFQLQSQLTCDTEQEYDEFTDELMALLESRELCCVCGASNGVCDAIIMPETRYGSPSEEDRQVLNDWLKGHAKVTEFQLGELLDLTYGEFADFS</sequence>
<comment type="caution">
    <text evidence="1">The sequence shown here is derived from an EMBL/GenBank/DDBJ whole genome shotgun (WGS) entry which is preliminary data.</text>
</comment>
<evidence type="ECO:0000313" key="1">
    <source>
        <dbReference type="EMBL" id="MFC3137194.1"/>
    </source>
</evidence>
<dbReference type="Pfam" id="PF04320">
    <property type="entry name" value="YggL_50S_bp"/>
    <property type="match status" value="1"/>
</dbReference>
<dbReference type="PANTHER" id="PTHR38778:SF1">
    <property type="entry name" value="CYTOPLASMIC PROTEIN"/>
    <property type="match status" value="1"/>
</dbReference>
<dbReference type="PANTHER" id="PTHR38778">
    <property type="entry name" value="CYTOPLASMIC PROTEIN-RELATED"/>
    <property type="match status" value="1"/>
</dbReference>
<dbReference type="RefSeq" id="WP_248935483.1">
    <property type="nucleotide sequence ID" value="NZ_JAKILF010000002.1"/>
</dbReference>
<protein>
    <submittedName>
        <fullName evidence="1">50S ribosome-binding protein YggL</fullName>
    </submittedName>
</protein>
<organism evidence="1 2">
    <name type="scientific">Shewanella submarina</name>
    <dbReference type="NCBI Taxonomy" id="2016376"/>
    <lineage>
        <taxon>Bacteria</taxon>
        <taxon>Pseudomonadati</taxon>
        <taxon>Pseudomonadota</taxon>
        <taxon>Gammaproteobacteria</taxon>
        <taxon>Alteromonadales</taxon>
        <taxon>Shewanellaceae</taxon>
        <taxon>Shewanella</taxon>
    </lineage>
</organism>
<keyword evidence="2" id="KW-1185">Reference proteome</keyword>
<reference evidence="2" key="1">
    <citation type="journal article" date="2019" name="Int. J. Syst. Evol. Microbiol.">
        <title>The Global Catalogue of Microorganisms (GCM) 10K type strain sequencing project: providing services to taxonomists for standard genome sequencing and annotation.</title>
        <authorList>
            <consortium name="The Broad Institute Genomics Platform"/>
            <consortium name="The Broad Institute Genome Sequencing Center for Infectious Disease"/>
            <person name="Wu L."/>
            <person name="Ma J."/>
        </authorList>
    </citation>
    <scope>NUCLEOTIDE SEQUENCE [LARGE SCALE GENOMIC DNA]</scope>
    <source>
        <strain evidence="2">KCTC 52277</strain>
    </source>
</reference>
<dbReference type="InterPro" id="IPR007416">
    <property type="entry name" value="YggL_50S_bp"/>
</dbReference>
<name>A0ABV7G6R6_9GAMM</name>
<dbReference type="EMBL" id="JBHRTD010000006">
    <property type="protein sequence ID" value="MFC3137194.1"/>
    <property type="molecule type" value="Genomic_DNA"/>
</dbReference>